<evidence type="ECO:0000313" key="1">
    <source>
        <dbReference type="EMBL" id="KKM00813.1"/>
    </source>
</evidence>
<protein>
    <submittedName>
        <fullName evidence="1">Uncharacterized protein</fullName>
    </submittedName>
</protein>
<proteinExistence type="predicted"/>
<dbReference type="AlphaFoldDB" id="A0A0F9JPE3"/>
<gene>
    <name evidence="1" type="ORF">LCGC14_1800660</name>
</gene>
<reference evidence="1" key="1">
    <citation type="journal article" date="2015" name="Nature">
        <title>Complex archaea that bridge the gap between prokaryotes and eukaryotes.</title>
        <authorList>
            <person name="Spang A."/>
            <person name="Saw J.H."/>
            <person name="Jorgensen S.L."/>
            <person name="Zaremba-Niedzwiedzka K."/>
            <person name="Martijn J."/>
            <person name="Lind A.E."/>
            <person name="van Eijk R."/>
            <person name="Schleper C."/>
            <person name="Guy L."/>
            <person name="Ettema T.J."/>
        </authorList>
    </citation>
    <scope>NUCLEOTIDE SEQUENCE</scope>
</reference>
<sequence length="99" mass="11068">MSENGKPDCYKCEHRGTLPGSEHSKCTHPLVADLVRDPLFNLAATLASVGRVAPVQVGADKLNIRANYHGIKRGWFNWPMNFDPTWLEQCEGFTPKETV</sequence>
<comment type="caution">
    <text evidence="1">The sequence shown here is derived from an EMBL/GenBank/DDBJ whole genome shotgun (WGS) entry which is preliminary data.</text>
</comment>
<accession>A0A0F9JPE3</accession>
<name>A0A0F9JPE3_9ZZZZ</name>
<dbReference type="EMBL" id="LAZR01017344">
    <property type="protein sequence ID" value="KKM00813.1"/>
    <property type="molecule type" value="Genomic_DNA"/>
</dbReference>
<organism evidence="1">
    <name type="scientific">marine sediment metagenome</name>
    <dbReference type="NCBI Taxonomy" id="412755"/>
    <lineage>
        <taxon>unclassified sequences</taxon>
        <taxon>metagenomes</taxon>
        <taxon>ecological metagenomes</taxon>
    </lineage>
</organism>